<dbReference type="AlphaFoldDB" id="A0AAV5CNN0"/>
<keyword evidence="2" id="KW-1185">Reference proteome</keyword>
<proteinExistence type="predicted"/>
<comment type="caution">
    <text evidence="1">The sequence shown here is derived from an EMBL/GenBank/DDBJ whole genome shotgun (WGS) entry which is preliminary data.</text>
</comment>
<sequence length="138" mass="15304">MIHQQSWIWRRPPVTIDIITVEEGITVAVDLGRLHRIWIDAHESVKCGGGFTVVGDGDVVAASSVGTSFNEKQHDFALSAIAAARDGGGSGRFLWRCAVKIWQELELQREWEKSRVEKYFAAAGNGKNSFWCIFGAAR</sequence>
<name>A0AAV5CNN0_ELECO</name>
<accession>A0AAV5CNN0</accession>
<evidence type="ECO:0000313" key="1">
    <source>
        <dbReference type="EMBL" id="GJM99785.1"/>
    </source>
</evidence>
<evidence type="ECO:0008006" key="3">
    <source>
        <dbReference type="Google" id="ProtNLM"/>
    </source>
</evidence>
<protein>
    <recommendedName>
        <fullName evidence="3">RNase H type-1 domain-containing protein</fullName>
    </recommendedName>
</protein>
<evidence type="ECO:0000313" key="2">
    <source>
        <dbReference type="Proteomes" id="UP001054889"/>
    </source>
</evidence>
<gene>
    <name evidence="1" type="primary">ga16919</name>
    <name evidence="1" type="ORF">PR202_ga16919</name>
</gene>
<reference evidence="1" key="2">
    <citation type="submission" date="2021-12" db="EMBL/GenBank/DDBJ databases">
        <title>Resequencing data analysis of finger millet.</title>
        <authorList>
            <person name="Hatakeyama M."/>
            <person name="Aluri S."/>
            <person name="Balachadran M.T."/>
            <person name="Sivarajan S.R."/>
            <person name="Poveda L."/>
            <person name="Shimizu-Inatsugi R."/>
            <person name="Schlapbach R."/>
            <person name="Sreeman S.M."/>
            <person name="Shimizu K.K."/>
        </authorList>
    </citation>
    <scope>NUCLEOTIDE SEQUENCE</scope>
</reference>
<dbReference type="Proteomes" id="UP001054889">
    <property type="component" value="Unassembled WGS sequence"/>
</dbReference>
<dbReference type="EMBL" id="BQKI01000008">
    <property type="protein sequence ID" value="GJM99785.1"/>
    <property type="molecule type" value="Genomic_DNA"/>
</dbReference>
<organism evidence="1 2">
    <name type="scientific">Eleusine coracana subsp. coracana</name>
    <dbReference type="NCBI Taxonomy" id="191504"/>
    <lineage>
        <taxon>Eukaryota</taxon>
        <taxon>Viridiplantae</taxon>
        <taxon>Streptophyta</taxon>
        <taxon>Embryophyta</taxon>
        <taxon>Tracheophyta</taxon>
        <taxon>Spermatophyta</taxon>
        <taxon>Magnoliopsida</taxon>
        <taxon>Liliopsida</taxon>
        <taxon>Poales</taxon>
        <taxon>Poaceae</taxon>
        <taxon>PACMAD clade</taxon>
        <taxon>Chloridoideae</taxon>
        <taxon>Cynodonteae</taxon>
        <taxon>Eleusininae</taxon>
        <taxon>Eleusine</taxon>
    </lineage>
</organism>
<reference evidence="1" key="1">
    <citation type="journal article" date="2018" name="DNA Res.">
        <title>Multiple hybrid de novo genome assembly of finger millet, an orphan allotetraploid crop.</title>
        <authorList>
            <person name="Hatakeyama M."/>
            <person name="Aluri S."/>
            <person name="Balachadran M.T."/>
            <person name="Sivarajan S.R."/>
            <person name="Patrignani A."/>
            <person name="Gruter S."/>
            <person name="Poveda L."/>
            <person name="Shimizu-Inatsugi R."/>
            <person name="Baeten J."/>
            <person name="Francoijs K.J."/>
            <person name="Nataraja K.N."/>
            <person name="Reddy Y.A.N."/>
            <person name="Phadnis S."/>
            <person name="Ravikumar R.L."/>
            <person name="Schlapbach R."/>
            <person name="Sreeman S.M."/>
            <person name="Shimizu K.K."/>
        </authorList>
    </citation>
    <scope>NUCLEOTIDE SEQUENCE</scope>
</reference>